<dbReference type="GO" id="GO:0005789">
    <property type="term" value="C:endoplasmic reticulum membrane"/>
    <property type="evidence" value="ECO:0007669"/>
    <property type="project" value="TreeGrafter"/>
</dbReference>
<reference evidence="3" key="1">
    <citation type="thesis" date="2020" institute="ProQuest LLC" country="789 East Eisenhower Parkway, Ann Arbor, MI, USA">
        <title>Comparative Genomics and Chromosome Evolution.</title>
        <authorList>
            <person name="Mudd A.B."/>
        </authorList>
    </citation>
    <scope>NUCLEOTIDE SEQUENCE</scope>
    <source>
        <strain evidence="3">Female2</strain>
        <tissue evidence="3">Blood</tissue>
    </source>
</reference>
<evidence type="ECO:0000313" key="3">
    <source>
        <dbReference type="EMBL" id="KAG8439056.1"/>
    </source>
</evidence>
<comment type="caution">
    <text evidence="3">The sequence shown here is derived from an EMBL/GenBank/DDBJ whole genome shotgun (WGS) entry which is preliminary data.</text>
</comment>
<dbReference type="OrthoDB" id="5912992at2759"/>
<evidence type="ECO:0000313" key="4">
    <source>
        <dbReference type="Proteomes" id="UP000812440"/>
    </source>
</evidence>
<dbReference type="InterPro" id="IPR023393">
    <property type="entry name" value="START-like_dom_sf"/>
</dbReference>
<organism evidence="3 4">
    <name type="scientific">Hymenochirus boettgeri</name>
    <name type="common">Congo dwarf clawed frog</name>
    <dbReference type="NCBI Taxonomy" id="247094"/>
    <lineage>
        <taxon>Eukaryota</taxon>
        <taxon>Metazoa</taxon>
        <taxon>Chordata</taxon>
        <taxon>Craniata</taxon>
        <taxon>Vertebrata</taxon>
        <taxon>Euteleostomi</taxon>
        <taxon>Amphibia</taxon>
        <taxon>Batrachia</taxon>
        <taxon>Anura</taxon>
        <taxon>Pipoidea</taxon>
        <taxon>Pipidae</taxon>
        <taxon>Pipinae</taxon>
        <taxon>Hymenochirus</taxon>
    </lineage>
</organism>
<keyword evidence="4" id="KW-1185">Reference proteome</keyword>
<evidence type="ECO:0000256" key="1">
    <source>
        <dbReference type="ARBA" id="ARBA00023121"/>
    </source>
</evidence>
<name>A0A8T2J9D9_9PIPI</name>
<feature type="domain" description="START" evidence="2">
    <location>
        <begin position="1"/>
        <end position="64"/>
    </location>
</feature>
<dbReference type="PRINTS" id="PR00978">
    <property type="entry name" value="STARPROTEIN"/>
</dbReference>
<dbReference type="GO" id="GO:0015485">
    <property type="term" value="F:cholesterol binding"/>
    <property type="evidence" value="ECO:0007669"/>
    <property type="project" value="TreeGrafter"/>
</dbReference>
<dbReference type="InterPro" id="IPR051869">
    <property type="entry name" value="STARD3"/>
</dbReference>
<dbReference type="PROSITE" id="PS50848">
    <property type="entry name" value="START"/>
    <property type="match status" value="1"/>
</dbReference>
<dbReference type="SUPFAM" id="SSF55961">
    <property type="entry name" value="Bet v1-like"/>
    <property type="match status" value="1"/>
</dbReference>
<dbReference type="Pfam" id="PF01852">
    <property type="entry name" value="START"/>
    <property type="match status" value="1"/>
</dbReference>
<accession>A0A8T2J9D9</accession>
<dbReference type="GO" id="GO:0005765">
    <property type="term" value="C:lysosomal membrane"/>
    <property type="evidence" value="ECO:0007669"/>
    <property type="project" value="TreeGrafter"/>
</dbReference>
<dbReference type="GO" id="GO:0031902">
    <property type="term" value="C:late endosome membrane"/>
    <property type="evidence" value="ECO:0007669"/>
    <property type="project" value="TreeGrafter"/>
</dbReference>
<dbReference type="InterPro" id="IPR000799">
    <property type="entry name" value="StAR-like"/>
</dbReference>
<sequence length="67" mass="7583">RGENGPGGFIVRKCPKNSNVCTFIWVLNTDVKGRLPRTLVNQSLAATMFDFCSHLHRRIKDIHVETS</sequence>
<dbReference type="EMBL" id="JAACNH010000006">
    <property type="protein sequence ID" value="KAG8439056.1"/>
    <property type="molecule type" value="Genomic_DNA"/>
</dbReference>
<gene>
    <name evidence="3" type="ORF">GDO86_005309</name>
</gene>
<evidence type="ECO:0000259" key="2">
    <source>
        <dbReference type="PROSITE" id="PS50848"/>
    </source>
</evidence>
<dbReference type="PANTHER" id="PTHR46121:SF2">
    <property type="entry name" value="STAR-RELATED LIPID TRANSFER PROTEIN 3"/>
    <property type="match status" value="1"/>
</dbReference>
<dbReference type="Gene3D" id="3.30.530.20">
    <property type="match status" value="1"/>
</dbReference>
<dbReference type="GO" id="GO:0099044">
    <property type="term" value="P:vesicle tethering to endoplasmic reticulum"/>
    <property type="evidence" value="ECO:0007669"/>
    <property type="project" value="TreeGrafter"/>
</dbReference>
<dbReference type="PANTHER" id="PTHR46121">
    <property type="entry name" value="STEROIDOGENIC ACUTE REGULATORY PROTEIN-LIKE"/>
    <property type="match status" value="1"/>
</dbReference>
<dbReference type="AlphaFoldDB" id="A0A8T2J9D9"/>
<protein>
    <recommendedName>
        <fullName evidence="2">START domain-containing protein</fullName>
    </recommendedName>
</protein>
<dbReference type="GO" id="GO:0140284">
    <property type="term" value="C:endoplasmic reticulum-endosome membrane contact site"/>
    <property type="evidence" value="ECO:0007669"/>
    <property type="project" value="TreeGrafter"/>
</dbReference>
<feature type="non-terminal residue" evidence="3">
    <location>
        <position position="67"/>
    </location>
</feature>
<dbReference type="Proteomes" id="UP000812440">
    <property type="component" value="Chromosome 3"/>
</dbReference>
<proteinExistence type="predicted"/>
<dbReference type="GO" id="GO:0030301">
    <property type="term" value="P:cholesterol transport"/>
    <property type="evidence" value="ECO:0007669"/>
    <property type="project" value="TreeGrafter"/>
</dbReference>
<keyword evidence="1" id="KW-0446">Lipid-binding</keyword>
<dbReference type="InterPro" id="IPR002913">
    <property type="entry name" value="START_lipid-bd_dom"/>
</dbReference>